<accession>L0DDL5</accession>
<reference evidence="1 2" key="1">
    <citation type="submission" date="2012-02" db="EMBL/GenBank/DDBJ databases">
        <title>Complete sequence of chromosome of Singulisphaera acidiphila DSM 18658.</title>
        <authorList>
            <consortium name="US DOE Joint Genome Institute (JGI-PGF)"/>
            <person name="Lucas S."/>
            <person name="Copeland A."/>
            <person name="Lapidus A."/>
            <person name="Glavina del Rio T."/>
            <person name="Dalin E."/>
            <person name="Tice H."/>
            <person name="Bruce D."/>
            <person name="Goodwin L."/>
            <person name="Pitluck S."/>
            <person name="Peters L."/>
            <person name="Ovchinnikova G."/>
            <person name="Chertkov O."/>
            <person name="Kyrpides N."/>
            <person name="Mavromatis K."/>
            <person name="Ivanova N."/>
            <person name="Brettin T."/>
            <person name="Detter J.C."/>
            <person name="Han C."/>
            <person name="Larimer F."/>
            <person name="Land M."/>
            <person name="Hauser L."/>
            <person name="Markowitz V."/>
            <person name="Cheng J.-F."/>
            <person name="Hugenholtz P."/>
            <person name="Woyke T."/>
            <person name="Wu D."/>
            <person name="Tindall B."/>
            <person name="Pomrenke H."/>
            <person name="Brambilla E."/>
            <person name="Klenk H.-P."/>
            <person name="Eisen J.A."/>
        </authorList>
    </citation>
    <scope>NUCLEOTIDE SEQUENCE [LARGE SCALE GENOMIC DNA]</scope>
    <source>
        <strain evidence="2">ATCC BAA-1392 / DSM 18658 / VKM B-2454 / MOB10</strain>
    </source>
</reference>
<gene>
    <name evidence="1" type="ordered locus">Sinac_2450</name>
</gene>
<organism evidence="1 2">
    <name type="scientific">Singulisphaera acidiphila (strain ATCC BAA-1392 / DSM 18658 / VKM B-2454 / MOB10)</name>
    <dbReference type="NCBI Taxonomy" id="886293"/>
    <lineage>
        <taxon>Bacteria</taxon>
        <taxon>Pseudomonadati</taxon>
        <taxon>Planctomycetota</taxon>
        <taxon>Planctomycetia</taxon>
        <taxon>Isosphaerales</taxon>
        <taxon>Isosphaeraceae</taxon>
        <taxon>Singulisphaera</taxon>
    </lineage>
</organism>
<evidence type="ECO:0000313" key="1">
    <source>
        <dbReference type="EMBL" id="AGA26761.1"/>
    </source>
</evidence>
<keyword evidence="2" id="KW-1185">Reference proteome</keyword>
<protein>
    <submittedName>
        <fullName evidence="1">Uncharacterized protein</fullName>
    </submittedName>
</protein>
<sequence length="227" mass="25395">MTSLSVLIIYESTRAPPQLESCPAHCFRDKVDWPAPIVSIRPLPVLSNTSPMQHWSQSPGRNPLSWICCASSVGNTWKPRSNSGKFLGCSIRCIRNRWRWSQARCIGLGAWLKNWPFAVLRLILVLAPSTLPHPTHAPSTLQRLRVFEIDHPLGCPSPHLLPRQLPSRRSFLRSGPKRSAAAFQRAAVVLKRSPTRPTRPIQVVVFISSLPDALPLAEVKAKDDLKK</sequence>
<dbReference type="Proteomes" id="UP000010798">
    <property type="component" value="Chromosome"/>
</dbReference>
<dbReference type="KEGG" id="saci:Sinac_2450"/>
<dbReference type="HOGENOM" id="CLU_1219048_0_0_0"/>
<dbReference type="EMBL" id="CP003364">
    <property type="protein sequence ID" value="AGA26761.1"/>
    <property type="molecule type" value="Genomic_DNA"/>
</dbReference>
<proteinExistence type="predicted"/>
<dbReference type="AlphaFoldDB" id="L0DDL5"/>
<evidence type="ECO:0000313" key="2">
    <source>
        <dbReference type="Proteomes" id="UP000010798"/>
    </source>
</evidence>
<name>L0DDL5_SINAD</name>